<evidence type="ECO:0000256" key="1">
    <source>
        <dbReference type="SAM" id="MobiDB-lite"/>
    </source>
</evidence>
<dbReference type="HOGENOM" id="CLU_3153564_0_0_9"/>
<proteinExistence type="predicted"/>
<dbReference type="Proteomes" id="UP000008550">
    <property type="component" value="Chromosome"/>
</dbReference>
<organism evidence="2 3">
    <name type="scientific">Heliobacterium modesticaldum (strain ATCC 51547 / Ice1)</name>
    <dbReference type="NCBI Taxonomy" id="498761"/>
    <lineage>
        <taxon>Bacteria</taxon>
        <taxon>Bacillati</taxon>
        <taxon>Bacillota</taxon>
        <taxon>Clostridia</taxon>
        <taxon>Eubacteriales</taxon>
        <taxon>Heliobacteriaceae</taxon>
        <taxon>Heliomicrobium</taxon>
    </lineage>
</organism>
<protein>
    <submittedName>
        <fullName evidence="2">Uncharacterized protein</fullName>
    </submittedName>
</protein>
<name>B0TCK2_HELMI</name>
<sequence length="48" mass="5285">MGRVQLLQATLLALMILKQSARRRPLNGQANLAAPPGERCNRSSKARQ</sequence>
<dbReference type="AlphaFoldDB" id="B0TCK2"/>
<keyword evidence="3" id="KW-1185">Reference proteome</keyword>
<evidence type="ECO:0000313" key="3">
    <source>
        <dbReference type="Proteomes" id="UP000008550"/>
    </source>
</evidence>
<reference evidence="2 3" key="1">
    <citation type="journal article" date="2008" name="J. Bacteriol.">
        <title>The genome of Heliobacterium modesticaldum, a phototrophic representative of the Firmicutes containing the simplest photosynthetic apparatus.</title>
        <authorList>
            <person name="Sattley W.M."/>
            <person name="Madigan M.T."/>
            <person name="Swingley W.D."/>
            <person name="Cheung P.C."/>
            <person name="Clocksin K.M."/>
            <person name="Conrad A.L."/>
            <person name="Dejesa L.C."/>
            <person name="Honchak B.M."/>
            <person name="Jung D.O."/>
            <person name="Karbach L.E."/>
            <person name="Kurdoglu A."/>
            <person name="Lahiri S."/>
            <person name="Mastrian S.D."/>
            <person name="Page L.E."/>
            <person name="Taylor H.L."/>
            <person name="Wang Z.T."/>
            <person name="Raymond J."/>
            <person name="Chen M."/>
            <person name="Blankenship R.E."/>
            <person name="Touchman J.W."/>
        </authorList>
    </citation>
    <scope>NUCLEOTIDE SEQUENCE [LARGE SCALE GENOMIC DNA]</scope>
    <source>
        <strain evidence="3">ATCC 51547 / Ice1</strain>
    </source>
</reference>
<dbReference type="EMBL" id="CP000930">
    <property type="protein sequence ID" value="ABZ84028.1"/>
    <property type="molecule type" value="Genomic_DNA"/>
</dbReference>
<feature type="region of interest" description="Disordered" evidence="1">
    <location>
        <begin position="24"/>
        <end position="48"/>
    </location>
</feature>
<evidence type="ECO:0000313" key="2">
    <source>
        <dbReference type="EMBL" id="ABZ84028.1"/>
    </source>
</evidence>
<accession>B0TCK2</accession>
<dbReference type="KEGG" id="hmo:HM1_1455"/>
<gene>
    <name evidence="2" type="ORF">HM1_1455</name>
</gene>